<dbReference type="InterPro" id="IPR036024">
    <property type="entry name" value="Somatomedin_B-like_dom_sf"/>
</dbReference>
<keyword evidence="1" id="KW-1015">Disulfide bond</keyword>
<dbReference type="EMBL" id="RQTK01000044">
    <property type="protein sequence ID" value="RUS89947.1"/>
    <property type="molecule type" value="Genomic_DNA"/>
</dbReference>
<evidence type="ECO:0000259" key="3">
    <source>
        <dbReference type="PROSITE" id="PS50958"/>
    </source>
</evidence>
<feature type="chain" id="PRO_5018612878" description="SMB domain-containing protein" evidence="2">
    <location>
        <begin position="21"/>
        <end position="661"/>
    </location>
</feature>
<evidence type="ECO:0000256" key="2">
    <source>
        <dbReference type="SAM" id="SignalP"/>
    </source>
</evidence>
<evidence type="ECO:0000313" key="4">
    <source>
        <dbReference type="EMBL" id="RUS89947.1"/>
    </source>
</evidence>
<name>A0A3S1BJS9_ELYCH</name>
<dbReference type="Pfam" id="PF01033">
    <property type="entry name" value="Somatomedin_B"/>
    <property type="match status" value="1"/>
</dbReference>
<protein>
    <recommendedName>
        <fullName evidence="3">SMB domain-containing protein</fullName>
    </recommendedName>
</protein>
<feature type="signal peptide" evidence="2">
    <location>
        <begin position="1"/>
        <end position="20"/>
    </location>
</feature>
<organism evidence="4 5">
    <name type="scientific">Elysia chlorotica</name>
    <name type="common">Eastern emerald elysia</name>
    <name type="synonym">Sea slug</name>
    <dbReference type="NCBI Taxonomy" id="188477"/>
    <lineage>
        <taxon>Eukaryota</taxon>
        <taxon>Metazoa</taxon>
        <taxon>Spiralia</taxon>
        <taxon>Lophotrochozoa</taxon>
        <taxon>Mollusca</taxon>
        <taxon>Gastropoda</taxon>
        <taxon>Heterobranchia</taxon>
        <taxon>Euthyneura</taxon>
        <taxon>Panpulmonata</taxon>
        <taxon>Sacoglossa</taxon>
        <taxon>Placobranchoidea</taxon>
        <taxon>Plakobranchidae</taxon>
        <taxon>Elysia</taxon>
    </lineage>
</organism>
<dbReference type="OrthoDB" id="6213395at2759"/>
<dbReference type="AlphaFoldDB" id="A0A3S1BJS9"/>
<dbReference type="Proteomes" id="UP000271974">
    <property type="component" value="Unassembled WGS sequence"/>
</dbReference>
<dbReference type="SUPFAM" id="SSF90188">
    <property type="entry name" value="Somatomedin B domain"/>
    <property type="match status" value="1"/>
</dbReference>
<dbReference type="SMART" id="SM00201">
    <property type="entry name" value="SO"/>
    <property type="match status" value="1"/>
</dbReference>
<dbReference type="InterPro" id="IPR001212">
    <property type="entry name" value="Somatomedin_B_dom"/>
</dbReference>
<feature type="domain" description="SMB" evidence="3">
    <location>
        <begin position="136"/>
        <end position="182"/>
    </location>
</feature>
<gene>
    <name evidence="4" type="ORF">EGW08_002299</name>
</gene>
<dbReference type="Gene3D" id="4.10.410.20">
    <property type="match status" value="1"/>
</dbReference>
<keyword evidence="5" id="KW-1185">Reference proteome</keyword>
<evidence type="ECO:0000313" key="5">
    <source>
        <dbReference type="Proteomes" id="UP000271974"/>
    </source>
</evidence>
<reference evidence="4 5" key="1">
    <citation type="submission" date="2019-01" db="EMBL/GenBank/DDBJ databases">
        <title>A draft genome assembly of the solar-powered sea slug Elysia chlorotica.</title>
        <authorList>
            <person name="Cai H."/>
            <person name="Li Q."/>
            <person name="Fang X."/>
            <person name="Li J."/>
            <person name="Curtis N.E."/>
            <person name="Altenburger A."/>
            <person name="Shibata T."/>
            <person name="Feng M."/>
            <person name="Maeda T."/>
            <person name="Schwartz J.A."/>
            <person name="Shigenobu S."/>
            <person name="Lundholm N."/>
            <person name="Nishiyama T."/>
            <person name="Yang H."/>
            <person name="Hasebe M."/>
            <person name="Li S."/>
            <person name="Pierce S.K."/>
            <person name="Wang J."/>
        </authorList>
    </citation>
    <scope>NUCLEOTIDE SEQUENCE [LARGE SCALE GENOMIC DNA]</scope>
    <source>
        <strain evidence="4">EC2010</strain>
        <tissue evidence="4">Whole organism of an adult</tissue>
    </source>
</reference>
<comment type="caution">
    <text evidence="4">The sequence shown here is derived from an EMBL/GenBank/DDBJ whole genome shotgun (WGS) entry which is preliminary data.</text>
</comment>
<proteinExistence type="predicted"/>
<sequence length="661" mass="71939">MEKLVLIWLGIALVTLLAHAKDEQVPITLAGKKRGDILSDNTSFGATPPTHQSGDSLFVNISAEATPPTHQSGDTLFVDISDEAPPPTQQYDMSSPTSIQTLSLMDECLEILTAYAYTKNLCSAPDIHSYLEVAKSTYTCAGRCGDAPRPGHGGRLACACDANCLVFGDCCGDMESVCPETFARSEDVNASLQGAHTSCQGGKYTPLLESTRGIEDTLVLGTTRGLYSSTTRMSTPVANLSEQDVWNLDAKAGVALKEIMRYHLKVADVKFGILFESYTDFMSWNIPLERLRFVPGVFILRCPKNRLNNDGLERTATLLSVCYLFKTRQVETPFSRQCEDNQRVTCPCDNRSVVVTNTLRNTCRGENGSASLVHRPGLPTCTNDSSPPPHNNFDNDPDNYHMIVRPVNFIPSSFRLQPTNKQADAFFGLRNKEIGNYGGDATAQASALAEDSTGYVVDQMDAFEKRTFCRDFGAFPSDCQVLECAYGSLLAHAPDSEWQIGGQACILPTEALVEVPGMEPASWMCTCFRLMTALAETPENHEDLERAWFLRPELLLSTTTGGVSGDSGLSSVSGVKLRLQAQMSSTQSSCPREYVHTARVCFRYSETGAILAPPTHSVCVSLATAPTPHSSLLNDGADTQRGVRAVHALLFVALVYAILRV</sequence>
<evidence type="ECO:0000256" key="1">
    <source>
        <dbReference type="ARBA" id="ARBA00023157"/>
    </source>
</evidence>
<accession>A0A3S1BJS9</accession>
<keyword evidence="2" id="KW-0732">Signal</keyword>
<dbReference type="PROSITE" id="PS50958">
    <property type="entry name" value="SMB_2"/>
    <property type="match status" value="1"/>
</dbReference>